<gene>
    <name evidence="2" type="ORF">PR048_007866</name>
</gene>
<feature type="region of interest" description="Disordered" evidence="1">
    <location>
        <begin position="413"/>
        <end position="443"/>
    </location>
</feature>
<comment type="caution">
    <text evidence="2">The sequence shown here is derived from an EMBL/GenBank/DDBJ whole genome shotgun (WGS) entry which is preliminary data.</text>
</comment>
<feature type="region of interest" description="Disordered" evidence="1">
    <location>
        <begin position="277"/>
        <end position="338"/>
    </location>
</feature>
<dbReference type="EMBL" id="JARBHB010000003">
    <property type="protein sequence ID" value="KAJ8888376.1"/>
    <property type="molecule type" value="Genomic_DNA"/>
</dbReference>
<evidence type="ECO:0000313" key="2">
    <source>
        <dbReference type="EMBL" id="KAJ8888376.1"/>
    </source>
</evidence>
<name>A0ABQ9HVG9_9NEOP</name>
<evidence type="ECO:0000256" key="1">
    <source>
        <dbReference type="SAM" id="MobiDB-lite"/>
    </source>
</evidence>
<accession>A0ABQ9HVG9</accession>
<sequence>MPDSYEDSKLELFHTIITVWCIVEQRLDSTLLCILEPQMFVHWLLPHRVAGVTSHLAVRHSLLVSLQVCYWLSVVLAVCNKLRSNCKNRAAPECKGRGNGRSQRKKPPINCIVRRDSHLRKSGVYLAEIEPASPWWEVFSSVAFWKDSSPDMLRSPLIKSSHLEKKLDGVFYTRVEHLTPPPPPDHKRNAGPSLIRGRPSRHRVSVSSRRNVIPRPSLAASVSLLDGMLARKCRRSLEISSGSVQELPIQLPAETYPGFLCTSSLVVWLTSSSGDGIIESGADGDRGDSTKGLGDRKRGGEQRNKEDEGMKEEYGDEPEYGGTQGRSRYRTEHRHTRTGGFSRACRRFSFPPFLPSQARHSVFLSRARVSFPLSSSPTLPLSLYPPRPPHGLHMADSQAPLGQSGLGRHVDLRTPYGGTHRRPLPPEHAPGHRTSLPPRRRRPALRDVTHGARTFLTLEEVSGGNSATRTISNSFLTRNETYRSVAPYDYHSRIFGVICCAKLPPDAGAVVRLLASHPGELGSISSGVAAGLSHLGIVPANAAGLGGFSRGSPVPTRFSFQRRSIITSLHKTSMVRAAQISSLTNRRFPLPFSRHLQGVERS</sequence>
<keyword evidence="3" id="KW-1185">Reference proteome</keyword>
<dbReference type="Proteomes" id="UP001159363">
    <property type="component" value="Chromosome 3"/>
</dbReference>
<feature type="compositionally biased region" description="Basic and acidic residues" evidence="1">
    <location>
        <begin position="283"/>
        <end position="313"/>
    </location>
</feature>
<reference evidence="2 3" key="1">
    <citation type="submission" date="2023-02" db="EMBL/GenBank/DDBJ databases">
        <title>LHISI_Scaffold_Assembly.</title>
        <authorList>
            <person name="Stuart O.P."/>
            <person name="Cleave R."/>
            <person name="Magrath M.J.L."/>
            <person name="Mikheyev A.S."/>
        </authorList>
    </citation>
    <scope>NUCLEOTIDE SEQUENCE [LARGE SCALE GENOMIC DNA]</scope>
    <source>
        <strain evidence="2">Daus_M_001</strain>
        <tissue evidence="2">Leg muscle</tissue>
    </source>
</reference>
<evidence type="ECO:0000313" key="3">
    <source>
        <dbReference type="Proteomes" id="UP001159363"/>
    </source>
</evidence>
<feature type="region of interest" description="Disordered" evidence="1">
    <location>
        <begin position="178"/>
        <end position="210"/>
    </location>
</feature>
<feature type="compositionally biased region" description="Basic residues" evidence="1">
    <location>
        <begin position="327"/>
        <end position="337"/>
    </location>
</feature>
<organism evidence="2 3">
    <name type="scientific">Dryococelus australis</name>
    <dbReference type="NCBI Taxonomy" id="614101"/>
    <lineage>
        <taxon>Eukaryota</taxon>
        <taxon>Metazoa</taxon>
        <taxon>Ecdysozoa</taxon>
        <taxon>Arthropoda</taxon>
        <taxon>Hexapoda</taxon>
        <taxon>Insecta</taxon>
        <taxon>Pterygota</taxon>
        <taxon>Neoptera</taxon>
        <taxon>Polyneoptera</taxon>
        <taxon>Phasmatodea</taxon>
        <taxon>Verophasmatodea</taxon>
        <taxon>Anareolatae</taxon>
        <taxon>Phasmatidae</taxon>
        <taxon>Eurycanthinae</taxon>
        <taxon>Dryococelus</taxon>
    </lineage>
</organism>
<proteinExistence type="predicted"/>
<protein>
    <submittedName>
        <fullName evidence="2">Uncharacterized protein</fullName>
    </submittedName>
</protein>